<accession>A0A7J0BPV3</accession>
<dbReference type="SUPFAM" id="SSF47384">
    <property type="entry name" value="Homodimeric domain of signal transducing histidine kinase"/>
    <property type="match status" value="1"/>
</dbReference>
<dbReference type="PRINTS" id="PR00344">
    <property type="entry name" value="BCTRLSENSOR"/>
</dbReference>
<dbReference type="SMART" id="SM00387">
    <property type="entry name" value="HATPase_c"/>
    <property type="match status" value="1"/>
</dbReference>
<dbReference type="NCBIfam" id="TIGR00229">
    <property type="entry name" value="sensory_box"/>
    <property type="match status" value="3"/>
</dbReference>
<keyword evidence="6" id="KW-0732">Signal</keyword>
<dbReference type="PROSITE" id="PS50110">
    <property type="entry name" value="RESPONSE_REGULATORY"/>
    <property type="match status" value="1"/>
</dbReference>
<dbReference type="InterPro" id="IPR003661">
    <property type="entry name" value="HisK_dim/P_dom"/>
</dbReference>
<protein>
    <recommendedName>
        <fullName evidence="2">histidine kinase</fullName>
        <ecNumber evidence="2">2.7.13.3</ecNumber>
    </recommendedName>
</protein>
<dbReference type="SUPFAM" id="SSF55785">
    <property type="entry name" value="PYP-like sensor domain (PAS domain)"/>
    <property type="match status" value="3"/>
</dbReference>
<dbReference type="InterPro" id="IPR035965">
    <property type="entry name" value="PAS-like_dom_sf"/>
</dbReference>
<comment type="catalytic activity">
    <reaction evidence="1">
        <text>ATP + protein L-histidine = ADP + protein N-phospho-L-histidine.</text>
        <dbReference type="EC" id="2.7.13.3"/>
    </reaction>
</comment>
<dbReference type="PROSITE" id="PS50113">
    <property type="entry name" value="PAC"/>
    <property type="match status" value="2"/>
</dbReference>
<comment type="caution">
    <text evidence="11">The sequence shown here is derived from an EMBL/GenBank/DDBJ whole genome shotgun (WGS) entry which is preliminary data.</text>
</comment>
<feature type="domain" description="PAC" evidence="10">
    <location>
        <begin position="587"/>
        <end position="639"/>
    </location>
</feature>
<dbReference type="Pfam" id="PF13426">
    <property type="entry name" value="PAS_9"/>
    <property type="match status" value="1"/>
</dbReference>
<dbReference type="EC" id="2.7.13.3" evidence="2"/>
<dbReference type="InterPro" id="IPR001789">
    <property type="entry name" value="Sig_transdc_resp-reg_receiver"/>
</dbReference>
<dbReference type="CDD" id="cd00082">
    <property type="entry name" value="HisKA"/>
    <property type="match status" value="1"/>
</dbReference>
<dbReference type="Gene3D" id="3.30.450.20">
    <property type="entry name" value="PAS domain"/>
    <property type="match status" value="3"/>
</dbReference>
<evidence type="ECO:0000313" key="11">
    <source>
        <dbReference type="EMBL" id="GFM35232.1"/>
    </source>
</evidence>
<dbReference type="InterPro" id="IPR011006">
    <property type="entry name" value="CheY-like_superfamily"/>
</dbReference>
<evidence type="ECO:0000259" key="7">
    <source>
        <dbReference type="PROSITE" id="PS50109"/>
    </source>
</evidence>
<dbReference type="PANTHER" id="PTHR43065">
    <property type="entry name" value="SENSOR HISTIDINE KINASE"/>
    <property type="match status" value="1"/>
</dbReference>
<dbReference type="InterPro" id="IPR000700">
    <property type="entry name" value="PAS-assoc_C"/>
</dbReference>
<dbReference type="Gene3D" id="3.30.565.10">
    <property type="entry name" value="Histidine kinase-like ATPase, C-terminal domain"/>
    <property type="match status" value="1"/>
</dbReference>
<dbReference type="PROSITE" id="PS50109">
    <property type="entry name" value="HIS_KIN"/>
    <property type="match status" value="1"/>
</dbReference>
<feature type="domain" description="PAS" evidence="9">
    <location>
        <begin position="516"/>
        <end position="557"/>
    </location>
</feature>
<dbReference type="SMART" id="SM00091">
    <property type="entry name" value="PAS"/>
    <property type="match status" value="3"/>
</dbReference>
<dbReference type="SMART" id="SM00388">
    <property type="entry name" value="HisKA"/>
    <property type="match status" value="1"/>
</dbReference>
<dbReference type="Pfam" id="PF13188">
    <property type="entry name" value="PAS_8"/>
    <property type="match status" value="1"/>
</dbReference>
<dbReference type="EMBL" id="BLVO01000016">
    <property type="protein sequence ID" value="GFM35232.1"/>
    <property type="molecule type" value="Genomic_DNA"/>
</dbReference>
<feature type="modified residue" description="4-aspartylphosphate" evidence="4">
    <location>
        <position position="1074"/>
    </location>
</feature>
<keyword evidence="5" id="KW-1133">Transmembrane helix</keyword>
<evidence type="ECO:0000256" key="5">
    <source>
        <dbReference type="SAM" id="Phobius"/>
    </source>
</evidence>
<gene>
    <name evidence="11" type="ORF">DSM101010T_35970</name>
</gene>
<keyword evidence="11" id="KW-0418">Kinase</keyword>
<dbReference type="InterPro" id="IPR013656">
    <property type="entry name" value="PAS_4"/>
</dbReference>
<proteinExistence type="predicted"/>
<keyword evidence="12" id="KW-1185">Reference proteome</keyword>
<dbReference type="CDD" id="cd00130">
    <property type="entry name" value="PAS"/>
    <property type="match status" value="2"/>
</dbReference>
<dbReference type="Proteomes" id="UP000503840">
    <property type="component" value="Unassembled WGS sequence"/>
</dbReference>
<name>A0A7J0BPV3_9BACT</name>
<dbReference type="Pfam" id="PF00512">
    <property type="entry name" value="HisKA"/>
    <property type="match status" value="1"/>
</dbReference>
<evidence type="ECO:0000259" key="9">
    <source>
        <dbReference type="PROSITE" id="PS50112"/>
    </source>
</evidence>
<reference evidence="11 12" key="1">
    <citation type="submission" date="2020-05" db="EMBL/GenBank/DDBJ databases">
        <title>Draft genome sequence of Desulfovibrio sp. strain HN2T.</title>
        <authorList>
            <person name="Ueno A."/>
            <person name="Tamazawa S."/>
            <person name="Tamamura S."/>
            <person name="Murakami T."/>
            <person name="Kiyama T."/>
            <person name="Inomata H."/>
            <person name="Amano Y."/>
            <person name="Miyakawa K."/>
            <person name="Tamaki H."/>
            <person name="Naganuma T."/>
            <person name="Kaneko K."/>
        </authorList>
    </citation>
    <scope>NUCLEOTIDE SEQUENCE [LARGE SCALE GENOMIC DNA]</scope>
    <source>
        <strain evidence="11 12">HN2</strain>
    </source>
</reference>
<dbReference type="InterPro" id="IPR001610">
    <property type="entry name" value="PAC"/>
</dbReference>
<dbReference type="InterPro" id="IPR036097">
    <property type="entry name" value="HisK_dim/P_sf"/>
</dbReference>
<keyword evidence="5" id="KW-0812">Transmembrane</keyword>
<evidence type="ECO:0000256" key="2">
    <source>
        <dbReference type="ARBA" id="ARBA00012438"/>
    </source>
</evidence>
<dbReference type="SUPFAM" id="SSF55874">
    <property type="entry name" value="ATPase domain of HSP90 chaperone/DNA topoisomerase II/histidine kinase"/>
    <property type="match status" value="1"/>
</dbReference>
<evidence type="ECO:0000256" key="6">
    <source>
        <dbReference type="SAM" id="SignalP"/>
    </source>
</evidence>
<evidence type="ECO:0000256" key="3">
    <source>
        <dbReference type="ARBA" id="ARBA00022553"/>
    </source>
</evidence>
<dbReference type="PROSITE" id="PS50112">
    <property type="entry name" value="PAS"/>
    <property type="match status" value="2"/>
</dbReference>
<evidence type="ECO:0000256" key="1">
    <source>
        <dbReference type="ARBA" id="ARBA00000085"/>
    </source>
</evidence>
<dbReference type="Gene3D" id="1.10.287.130">
    <property type="match status" value="1"/>
</dbReference>
<dbReference type="InterPro" id="IPR036890">
    <property type="entry name" value="HATPase_C_sf"/>
</dbReference>
<feature type="signal peptide" evidence="6">
    <location>
        <begin position="1"/>
        <end position="32"/>
    </location>
</feature>
<dbReference type="InterPro" id="IPR003594">
    <property type="entry name" value="HATPase_dom"/>
</dbReference>
<dbReference type="SMART" id="SM00086">
    <property type="entry name" value="PAC"/>
    <property type="match status" value="2"/>
</dbReference>
<dbReference type="PANTHER" id="PTHR43065:SF42">
    <property type="entry name" value="TWO-COMPONENT SENSOR PPRA"/>
    <property type="match status" value="1"/>
</dbReference>
<evidence type="ECO:0000259" key="8">
    <source>
        <dbReference type="PROSITE" id="PS50110"/>
    </source>
</evidence>
<dbReference type="InterPro" id="IPR005467">
    <property type="entry name" value="His_kinase_dom"/>
</dbReference>
<dbReference type="Gene3D" id="3.40.50.2300">
    <property type="match status" value="3"/>
</dbReference>
<evidence type="ECO:0000256" key="4">
    <source>
        <dbReference type="PROSITE-ProRule" id="PRU00169"/>
    </source>
</evidence>
<dbReference type="Pfam" id="PF08448">
    <property type="entry name" value="PAS_4"/>
    <property type="match status" value="1"/>
</dbReference>
<feature type="domain" description="PAC" evidence="10">
    <location>
        <begin position="716"/>
        <end position="768"/>
    </location>
</feature>
<feature type="chain" id="PRO_5029896485" description="histidine kinase" evidence="6">
    <location>
        <begin position="33"/>
        <end position="1143"/>
    </location>
</feature>
<dbReference type="SUPFAM" id="SSF52172">
    <property type="entry name" value="CheY-like"/>
    <property type="match status" value="1"/>
</dbReference>
<sequence>MTLFRSRTLSAFLAAVMLMLFAVALFPVHASAAQKVRKNILFLNSYHNGYSWSDNIFTGVKESLEQSDYAIVLQVEYMDSKKFHYEDTVQTLVSLYRDKFRDKHFDAIIVSDNIAYDFILQYGEELFPGVPLIFCGVNDFNAASIEGRNITGVVESFDVLANLDTAMSLHPGMHHMVVIGDKSVTGKAIRTQIQQALPFFKDQLTVEYWDEYTLDQMLSRVRQAGQDTFFYFIPMYRDIDGQFFSARELLQKVRANTNAPLYSNWSFLLGYGIVGGKLLSGEAHGAAAARLALKVLNGTSPRDIPVVTQSDEPWEFDYNELKRMHVSERQLPKGSIVINAPSRFYELNKQVFWTIIVSLVILTVTLVLLVMNVLEKRSVELRIKDQLSFLRLLMDTIPIPIYSKDKYGRYQECNVAFERFFNVSRAEILNRNEWQLQGLGLSQLHDSVDSVLLREPGVEIYEQTITPASGPLGGLPHNIILHKATNINARKEIAGLVGIIFDFTDRKKAEDSLRAAEEKYRSIFENSPLGIFRIKPDGDLVDINPALAKMAGYDSQQDLLENMPEIPRHFISELKLTGDSATGEEIRTFEKAITTRDGSSLIANISIRIIRDRLGNVDLLEGFAENVTKRKRAEKARRESERMLQLVLDNIPQLVSWKDKTLRYLGANKSFMNFFGVTATNALIGKTNMDIFPNPSEAEALFDAEAKVVADNSAQYQTRLSITDTLGGEVWLETNRVPLHGDDGEVVGLLTAAEDITQRINLERQLLQSQKMEAIGTLAGGISHDFNNILTSIINSVELALSDVDEDSLTWSDMTRALRAAQRGSQLVKQILTFSRPSLEGFMSTNLNEVLSEASGLIKASMPRNIEIRERLPEFPAVAHADPTQIHQVVMNLCTNAFQSLRDLGGFLELSLDLVRLEDEIAKLLNVATGNYFMITVADNGPGIPPEILDKIFDPFFTTKGKTEGTGLGLAVVHGIVKAHRGGILVNSKPNQRTAFEIYLPCMEQIAAPDDGPLGEPVAGAGHILFVEDDEDQLHTIPRVLESLGYSVHAAEHPRNALALLREAPQAFDLLITDFDMPDINGLELAEEATIIAPGLPIILVSGRDVASQGAGAIPSIRTIISKPYNKIMLADAIHRILVQRSV</sequence>
<dbReference type="RefSeq" id="WP_243452239.1">
    <property type="nucleotide sequence ID" value="NZ_BLVO01000016.1"/>
</dbReference>
<keyword evidence="3 4" id="KW-0597">Phosphoprotein</keyword>
<keyword evidence="5" id="KW-0472">Membrane</keyword>
<organism evidence="11 12">
    <name type="scientific">Desulfovibrio subterraneus</name>
    <dbReference type="NCBI Taxonomy" id="2718620"/>
    <lineage>
        <taxon>Bacteria</taxon>
        <taxon>Pseudomonadati</taxon>
        <taxon>Thermodesulfobacteriota</taxon>
        <taxon>Desulfovibrionia</taxon>
        <taxon>Desulfovibrionales</taxon>
        <taxon>Desulfovibrionaceae</taxon>
        <taxon>Desulfovibrio</taxon>
    </lineage>
</organism>
<feature type="domain" description="Response regulatory" evidence="8">
    <location>
        <begin position="1023"/>
        <end position="1138"/>
    </location>
</feature>
<dbReference type="SMART" id="SM00448">
    <property type="entry name" value="REC"/>
    <property type="match status" value="1"/>
</dbReference>
<dbReference type="CDD" id="cd00156">
    <property type="entry name" value="REC"/>
    <property type="match status" value="1"/>
</dbReference>
<dbReference type="Pfam" id="PF00072">
    <property type="entry name" value="Response_reg"/>
    <property type="match status" value="1"/>
</dbReference>
<dbReference type="InterPro" id="IPR004358">
    <property type="entry name" value="Sig_transdc_His_kin-like_C"/>
</dbReference>
<evidence type="ECO:0000259" key="10">
    <source>
        <dbReference type="PROSITE" id="PS50113"/>
    </source>
</evidence>
<dbReference type="InterPro" id="IPR000014">
    <property type="entry name" value="PAS"/>
</dbReference>
<dbReference type="GO" id="GO:0000155">
    <property type="term" value="F:phosphorelay sensor kinase activity"/>
    <property type="evidence" value="ECO:0007669"/>
    <property type="project" value="InterPro"/>
</dbReference>
<feature type="domain" description="PAS" evidence="9">
    <location>
        <begin position="386"/>
        <end position="432"/>
    </location>
</feature>
<evidence type="ECO:0000313" key="12">
    <source>
        <dbReference type="Proteomes" id="UP000503840"/>
    </source>
</evidence>
<feature type="domain" description="Histidine kinase" evidence="7">
    <location>
        <begin position="781"/>
        <end position="1004"/>
    </location>
</feature>
<keyword evidence="11" id="KW-0808">Transferase</keyword>
<feature type="transmembrane region" description="Helical" evidence="5">
    <location>
        <begin position="351"/>
        <end position="374"/>
    </location>
</feature>
<dbReference type="Pfam" id="PF02518">
    <property type="entry name" value="HATPase_c"/>
    <property type="match status" value="1"/>
</dbReference>
<dbReference type="AlphaFoldDB" id="A0A7J0BPV3"/>